<name>X1S6I7_9ZZZZ</name>
<accession>X1S6I7</accession>
<proteinExistence type="predicted"/>
<organism evidence="1">
    <name type="scientific">marine sediment metagenome</name>
    <dbReference type="NCBI Taxonomy" id="412755"/>
    <lineage>
        <taxon>unclassified sequences</taxon>
        <taxon>metagenomes</taxon>
        <taxon>ecological metagenomes</taxon>
    </lineage>
</organism>
<evidence type="ECO:0000313" key="1">
    <source>
        <dbReference type="EMBL" id="GAI74736.1"/>
    </source>
</evidence>
<comment type="caution">
    <text evidence="1">The sequence shown here is derived from an EMBL/GenBank/DDBJ whole genome shotgun (WGS) entry which is preliminary data.</text>
</comment>
<reference evidence="1" key="1">
    <citation type="journal article" date="2014" name="Front. Microbiol.">
        <title>High frequency of phylogenetically diverse reductive dehalogenase-homologous genes in deep subseafloor sedimentary metagenomes.</title>
        <authorList>
            <person name="Kawai M."/>
            <person name="Futagami T."/>
            <person name="Toyoda A."/>
            <person name="Takaki Y."/>
            <person name="Nishi S."/>
            <person name="Hori S."/>
            <person name="Arai W."/>
            <person name="Tsubouchi T."/>
            <person name="Morono Y."/>
            <person name="Uchiyama I."/>
            <person name="Ito T."/>
            <person name="Fujiyama A."/>
            <person name="Inagaki F."/>
            <person name="Takami H."/>
        </authorList>
    </citation>
    <scope>NUCLEOTIDE SEQUENCE</scope>
    <source>
        <strain evidence="1">Expedition CK06-06</strain>
    </source>
</reference>
<dbReference type="EMBL" id="BARW01006355">
    <property type="protein sequence ID" value="GAI74736.1"/>
    <property type="molecule type" value="Genomic_DNA"/>
</dbReference>
<protein>
    <submittedName>
        <fullName evidence="1">Uncharacterized protein</fullName>
    </submittedName>
</protein>
<dbReference type="AlphaFoldDB" id="X1S6I7"/>
<sequence length="124" mass="14772">MYWDVEISLQEEEKMIEKMAEEIHKRELDMFALITLETLKPLSYIGIQMMRFFTSPFLPAMGDDIGIGSEKVMQIFEKRENVEKLLTLLEKLGSEEEERKKEVKKTKKSDLNTNKSWWRKILQL</sequence>
<gene>
    <name evidence="1" type="ORF">S12H4_13340</name>
</gene>